<dbReference type="Pfam" id="PF00078">
    <property type="entry name" value="RVT_1"/>
    <property type="match status" value="1"/>
</dbReference>
<accession>A0ABP0RHL5</accession>
<evidence type="ECO:0000313" key="3">
    <source>
        <dbReference type="Proteomes" id="UP001642464"/>
    </source>
</evidence>
<reference evidence="2 3" key="1">
    <citation type="submission" date="2024-02" db="EMBL/GenBank/DDBJ databases">
        <authorList>
            <person name="Chen Y."/>
            <person name="Shah S."/>
            <person name="Dougan E. K."/>
            <person name="Thang M."/>
            <person name="Chan C."/>
        </authorList>
    </citation>
    <scope>NUCLEOTIDE SEQUENCE [LARGE SCALE GENOMIC DNA]</scope>
</reference>
<protein>
    <submittedName>
        <fullName evidence="2">RNase H domain-containing protein</fullName>
    </submittedName>
</protein>
<evidence type="ECO:0000313" key="2">
    <source>
        <dbReference type="EMBL" id="CAK9100082.1"/>
    </source>
</evidence>
<evidence type="ECO:0000259" key="1">
    <source>
        <dbReference type="Pfam" id="PF00078"/>
    </source>
</evidence>
<keyword evidence="3" id="KW-1185">Reference proteome</keyword>
<sequence>MVPINELDPQLWEATVKALRSHAATGVDAISAHELKMLPIELILELATILCAYSQGFPKWYMAARAIPLPTCWGNIRPGDTRPITILSQTYRLWAKVINTQILSTFAGRCPPDVTGFLRQRDARSAAYQAQWHIEQSRVRNLPLSGVTLDLKKCFNLIDRQRVGIILQRLGVPIHLLQQWLASLGHLERFWELAGQASDLVHSETGLPEGDCWSVTAMIGIAWTWANELRKVIEPIVPPIRLSISAYADNWSWQSNDHQIHVELFRATHRVALCLGLEIDHSKTWQWATTMQGVSLMSTALQANPWPVRLQSVLKAKDLGTPMVYQGRAGSSMLPDRETEAIDRLKRIEWSCCSLTDKIHQIRASVYPVAFHGTEVGLITPHQLENLRNQVVQAVFHKIPSMSSAIAFQLLDENLLDPALFAILLSIKMAQRFLHRCSPAEQKEFLAVAATSKGSTSQVYGPASALKANLLRLGWGVGRDGVITSPHLVPLSLVYDSFAKLQRFARATWEVDFYLHNSQRKSLRGRADISHRLTIRALSKFPGATHVRLVRELAGGFQTKEQQSKWDSQVSRQCELCQFDDSRLHRLLECPATQAVRDRFASVCDFEQIQEAEWHETAGINVKAHLAPELVADPLLRYHVLGNQMANDWAQKRSLDMHDPVNAELLKQMREVRQQRQELDAFLQFVAALQLDRQAQLDMKCLTSDGPVHPNAFRTLHNWSLPEPRPPLELGSEAWDGCCWGRQTACHVWRWLSKLQWPASIAASDNDGVGITWLELFVSFCLDQKVLISVLRAVQKDKQLVPLSSWHDVVHYQIQLDHFCQSFASLVQQAEELLRQALHLGPVEEASWRNANATSYKL</sequence>
<proteinExistence type="predicted"/>
<dbReference type="Proteomes" id="UP001642464">
    <property type="component" value="Unassembled WGS sequence"/>
</dbReference>
<dbReference type="EMBL" id="CAXAMM010041573">
    <property type="protein sequence ID" value="CAK9100082.1"/>
    <property type="molecule type" value="Genomic_DNA"/>
</dbReference>
<feature type="domain" description="Reverse transcriptase" evidence="1">
    <location>
        <begin position="78"/>
        <end position="287"/>
    </location>
</feature>
<comment type="caution">
    <text evidence="2">The sequence shown here is derived from an EMBL/GenBank/DDBJ whole genome shotgun (WGS) entry which is preliminary data.</text>
</comment>
<dbReference type="InterPro" id="IPR000477">
    <property type="entry name" value="RT_dom"/>
</dbReference>
<gene>
    <name evidence="2" type="ORF">SCF082_LOCUS46856</name>
</gene>
<name>A0ABP0RHL5_9DINO</name>
<organism evidence="2 3">
    <name type="scientific">Durusdinium trenchii</name>
    <dbReference type="NCBI Taxonomy" id="1381693"/>
    <lineage>
        <taxon>Eukaryota</taxon>
        <taxon>Sar</taxon>
        <taxon>Alveolata</taxon>
        <taxon>Dinophyceae</taxon>
        <taxon>Suessiales</taxon>
        <taxon>Symbiodiniaceae</taxon>
        <taxon>Durusdinium</taxon>
    </lineage>
</organism>